<evidence type="ECO:0000256" key="7">
    <source>
        <dbReference type="ARBA" id="ARBA00022691"/>
    </source>
</evidence>
<feature type="domain" description="Radical SAM core" evidence="15">
    <location>
        <begin position="46"/>
        <end position="280"/>
    </location>
</feature>
<evidence type="ECO:0000256" key="12">
    <source>
        <dbReference type="ARBA" id="ARBA00023244"/>
    </source>
</evidence>
<protein>
    <recommendedName>
        <fullName evidence="14">Coproporphyrinogen-III oxidase</fullName>
        <ecNumber evidence="14">1.3.98.3</ecNumber>
    </recommendedName>
</protein>
<keyword evidence="5 14" id="KW-0004">4Fe-4S</keyword>
<evidence type="ECO:0000256" key="1">
    <source>
        <dbReference type="ARBA" id="ARBA00004496"/>
    </source>
</evidence>
<evidence type="ECO:0000256" key="14">
    <source>
        <dbReference type="PIRNR" id="PIRNR000167"/>
    </source>
</evidence>
<dbReference type="Pfam" id="PF04055">
    <property type="entry name" value="Radical_SAM"/>
    <property type="match status" value="1"/>
</dbReference>
<comment type="subunit">
    <text evidence="4">Monomer.</text>
</comment>
<comment type="subcellular location">
    <subcellularLocation>
        <location evidence="1 14">Cytoplasm</location>
    </subcellularLocation>
</comment>
<dbReference type="InterPro" id="IPR058240">
    <property type="entry name" value="rSAM_sf"/>
</dbReference>
<dbReference type="SFLD" id="SFLDG01065">
    <property type="entry name" value="anaerobic_coproporphyrinogen-I"/>
    <property type="match status" value="1"/>
</dbReference>
<gene>
    <name evidence="16" type="primary">hemN</name>
    <name evidence="16" type="ORF">QTN47_00110</name>
</gene>
<dbReference type="EMBL" id="JAULBC010000001">
    <property type="protein sequence ID" value="MEX6685872.1"/>
    <property type="molecule type" value="Genomic_DNA"/>
</dbReference>
<evidence type="ECO:0000256" key="13">
    <source>
        <dbReference type="ARBA" id="ARBA00048321"/>
    </source>
</evidence>
<dbReference type="InterPro" id="IPR004558">
    <property type="entry name" value="Coprogen_oxidase_HemN"/>
</dbReference>
<comment type="cofactor">
    <cofactor evidence="14">
        <name>[4Fe-4S] cluster</name>
        <dbReference type="ChEBI" id="CHEBI:49883"/>
    </cofactor>
    <text evidence="14">Binds 1 [4Fe-4S] cluster. The cluster is coordinated with 3 cysteines and an exchangeable S-adenosyl-L-methionine.</text>
</comment>
<sequence length="455" mass="52454">MISLELPQQYNVPTPRYTSYPTVPFWQGNIDVNRWKDVCKTQMEQASAADGISLYIHLPFCESLCTYCGCNKKITTNHSVENDYMNAIIKEWRLYRALVTKAPVIRELHLGGGTPTFFSPENLQTLLSTILSDCVVHAEHEFSFEGHPNNTTREHLQTLYDIGFRRVSYGVQDHNERVQEVINRIQPYENVERAVKNAREIGYKSVNFDLIYGLPLQTLESIQQTILQSIQLKPDRIALYSYAHVPWTSKAQRLFDESDLPDASLKMQLYLAGKELFTANGYTDIGMDHFALPGDDLYKAWKEGWLHRNFMGYTTQRTSMLLGLGVSSISDAGVAFAQNHKTIHDYYASIEKNELAVTKGYFLNEEDLIMRKYILDISCQGGTYFRPEHLSLFQPYTLRELDELEKNGLIHWSEKRLELTYTGRHFIRNVCKAFDLHLLRSEAAAEQRMLFSKAV</sequence>
<dbReference type="NCBIfam" id="TIGR00538">
    <property type="entry name" value="hemN"/>
    <property type="match status" value="1"/>
</dbReference>
<comment type="pathway">
    <text evidence="2 14">Porphyrin-containing compound metabolism; protoporphyrin-IX biosynthesis; protoporphyrinogen-IX from coproporphyrinogen-III (AdoMet route): step 1/1.</text>
</comment>
<dbReference type="Gene3D" id="3.20.20.70">
    <property type="entry name" value="Aldolase class I"/>
    <property type="match status" value="1"/>
</dbReference>
<organism evidence="16 17">
    <name type="scientific">Danxiaibacter flavus</name>
    <dbReference type="NCBI Taxonomy" id="3049108"/>
    <lineage>
        <taxon>Bacteria</taxon>
        <taxon>Pseudomonadati</taxon>
        <taxon>Bacteroidota</taxon>
        <taxon>Chitinophagia</taxon>
        <taxon>Chitinophagales</taxon>
        <taxon>Chitinophagaceae</taxon>
        <taxon>Danxiaibacter</taxon>
    </lineage>
</organism>
<dbReference type="PANTHER" id="PTHR13932:SF6">
    <property type="entry name" value="OXYGEN-INDEPENDENT COPROPORPHYRINOGEN III OXIDASE"/>
    <property type="match status" value="1"/>
</dbReference>
<evidence type="ECO:0000313" key="17">
    <source>
        <dbReference type="Proteomes" id="UP001560573"/>
    </source>
</evidence>
<keyword evidence="11 14" id="KW-0411">Iron-sulfur</keyword>
<comment type="similarity">
    <text evidence="3 14">Belongs to the anaerobic coproporphyrinogen-III oxidase family.</text>
</comment>
<keyword evidence="12 14" id="KW-0627">Porphyrin biosynthesis</keyword>
<comment type="caution">
    <text evidence="16">The sequence shown here is derived from an EMBL/GenBank/DDBJ whole genome shotgun (WGS) entry which is preliminary data.</text>
</comment>
<evidence type="ECO:0000256" key="9">
    <source>
        <dbReference type="ARBA" id="ARBA00023002"/>
    </source>
</evidence>
<evidence type="ECO:0000259" key="15">
    <source>
        <dbReference type="PROSITE" id="PS51918"/>
    </source>
</evidence>
<evidence type="ECO:0000256" key="5">
    <source>
        <dbReference type="ARBA" id="ARBA00022485"/>
    </source>
</evidence>
<dbReference type="PROSITE" id="PS51918">
    <property type="entry name" value="RADICAL_SAM"/>
    <property type="match status" value="1"/>
</dbReference>
<dbReference type="SFLD" id="SFLDG01082">
    <property type="entry name" value="B12-binding_domain_containing"/>
    <property type="match status" value="1"/>
</dbReference>
<dbReference type="InterPro" id="IPR034505">
    <property type="entry name" value="Coproporphyrinogen-III_oxidase"/>
</dbReference>
<comment type="catalytic activity">
    <reaction evidence="13 14">
        <text>coproporphyrinogen III + 2 S-adenosyl-L-methionine = protoporphyrinogen IX + 2 5'-deoxyadenosine + 2 L-methionine + 2 CO2</text>
        <dbReference type="Rhea" id="RHEA:15425"/>
        <dbReference type="ChEBI" id="CHEBI:16526"/>
        <dbReference type="ChEBI" id="CHEBI:17319"/>
        <dbReference type="ChEBI" id="CHEBI:57307"/>
        <dbReference type="ChEBI" id="CHEBI:57309"/>
        <dbReference type="ChEBI" id="CHEBI:57844"/>
        <dbReference type="ChEBI" id="CHEBI:59789"/>
        <dbReference type="EC" id="1.3.98.3"/>
    </reaction>
</comment>
<evidence type="ECO:0000256" key="6">
    <source>
        <dbReference type="ARBA" id="ARBA00022490"/>
    </source>
</evidence>
<proteinExistence type="inferred from homology"/>
<dbReference type="PANTHER" id="PTHR13932">
    <property type="entry name" value="COPROPORPHYRINIGEN III OXIDASE"/>
    <property type="match status" value="1"/>
</dbReference>
<dbReference type="PIRSF" id="PIRSF000167">
    <property type="entry name" value="HemN"/>
    <property type="match status" value="1"/>
</dbReference>
<keyword evidence="8 14" id="KW-0479">Metal-binding</keyword>
<dbReference type="SMART" id="SM00729">
    <property type="entry name" value="Elp3"/>
    <property type="match status" value="1"/>
</dbReference>
<keyword evidence="6 14" id="KW-0963">Cytoplasm</keyword>
<keyword evidence="9 14" id="KW-0560">Oxidoreductase</keyword>
<evidence type="ECO:0000313" key="16">
    <source>
        <dbReference type="EMBL" id="MEX6685872.1"/>
    </source>
</evidence>
<evidence type="ECO:0000256" key="10">
    <source>
        <dbReference type="ARBA" id="ARBA00023004"/>
    </source>
</evidence>
<dbReference type="GO" id="GO:0051989">
    <property type="term" value="F:coproporphyrinogen dehydrogenase activity"/>
    <property type="evidence" value="ECO:0007669"/>
    <property type="project" value="UniProtKB-EC"/>
</dbReference>
<evidence type="ECO:0000256" key="8">
    <source>
        <dbReference type="ARBA" id="ARBA00022723"/>
    </source>
</evidence>
<name>A0ABV3Z7N6_9BACT</name>
<evidence type="ECO:0000256" key="3">
    <source>
        <dbReference type="ARBA" id="ARBA00005493"/>
    </source>
</evidence>
<accession>A0ABV3Z7N6</accession>
<dbReference type="InterPro" id="IPR007197">
    <property type="entry name" value="rSAM"/>
</dbReference>
<keyword evidence="17" id="KW-1185">Reference proteome</keyword>
<dbReference type="EC" id="1.3.98.3" evidence="14"/>
<reference evidence="16 17" key="1">
    <citation type="submission" date="2023-07" db="EMBL/GenBank/DDBJ databases">
        <authorList>
            <person name="Lian W.-H."/>
        </authorList>
    </citation>
    <scope>NUCLEOTIDE SEQUENCE [LARGE SCALE GENOMIC DNA]</scope>
    <source>
        <strain evidence="16 17">SYSU DXS3180</strain>
    </source>
</reference>
<dbReference type="Proteomes" id="UP001560573">
    <property type="component" value="Unassembled WGS sequence"/>
</dbReference>
<evidence type="ECO:0000256" key="11">
    <source>
        <dbReference type="ARBA" id="ARBA00023014"/>
    </source>
</evidence>
<dbReference type="Gene3D" id="1.10.10.920">
    <property type="match status" value="1"/>
</dbReference>
<keyword evidence="10 14" id="KW-0408">Iron</keyword>
<dbReference type="InterPro" id="IPR013785">
    <property type="entry name" value="Aldolase_TIM"/>
</dbReference>
<dbReference type="InterPro" id="IPR006638">
    <property type="entry name" value="Elp3/MiaA/NifB-like_rSAM"/>
</dbReference>
<dbReference type="SFLD" id="SFLDS00029">
    <property type="entry name" value="Radical_SAM"/>
    <property type="match status" value="1"/>
</dbReference>
<dbReference type="SUPFAM" id="SSF102114">
    <property type="entry name" value="Radical SAM enzymes"/>
    <property type="match status" value="1"/>
</dbReference>
<evidence type="ECO:0000256" key="2">
    <source>
        <dbReference type="ARBA" id="ARBA00004785"/>
    </source>
</evidence>
<evidence type="ECO:0000256" key="4">
    <source>
        <dbReference type="ARBA" id="ARBA00011245"/>
    </source>
</evidence>
<keyword evidence="7 14" id="KW-0949">S-adenosyl-L-methionine</keyword>